<dbReference type="RefSeq" id="XP_045378721.1">
    <property type="nucleotide sequence ID" value="XM_045522765.1"/>
</dbReference>
<evidence type="ECO:0000256" key="4">
    <source>
        <dbReference type="ARBA" id="ARBA00013064"/>
    </source>
</evidence>
<dbReference type="InterPro" id="IPR020422">
    <property type="entry name" value="TYR_PHOSPHATASE_DUAL_dom"/>
</dbReference>
<evidence type="ECO:0000256" key="13">
    <source>
        <dbReference type="ARBA" id="ARBA00047761"/>
    </source>
</evidence>
<evidence type="ECO:0000259" key="18">
    <source>
        <dbReference type="PROSITE" id="PS50054"/>
    </source>
</evidence>
<feature type="active site" description="Phosphocysteine intermediate" evidence="16">
    <location>
        <position position="256"/>
    </location>
</feature>
<feature type="domain" description="Tyrosine-protein phosphatase" evidence="18">
    <location>
        <begin position="91"/>
        <end position="311"/>
    </location>
</feature>
<evidence type="ECO:0000256" key="14">
    <source>
        <dbReference type="ARBA" id="ARBA00048336"/>
    </source>
</evidence>
<dbReference type="InterPro" id="IPR000387">
    <property type="entry name" value="Tyr_Pase_dom"/>
</dbReference>
<evidence type="ECO:0000256" key="2">
    <source>
        <dbReference type="ARBA" id="ARBA00004496"/>
    </source>
</evidence>
<dbReference type="CTD" id="338599"/>
<dbReference type="PROSITE" id="PS00383">
    <property type="entry name" value="TYR_PHOSPHATASE_1"/>
    <property type="match status" value="1"/>
</dbReference>
<keyword evidence="7" id="KW-0378">Hydrolase</keyword>
<evidence type="ECO:0000259" key="19">
    <source>
        <dbReference type="PROSITE" id="PS50056"/>
    </source>
</evidence>
<dbReference type="Gene3D" id="3.90.190.10">
    <property type="entry name" value="Protein tyrosine phosphatase superfamily"/>
    <property type="match status" value="1"/>
</dbReference>
<comment type="catalytic activity">
    <reaction evidence="15">
        <text>O-phospho-L-tyrosyl-[protein] + H2O = L-tyrosyl-[protein] + phosphate</text>
        <dbReference type="Rhea" id="RHEA:10684"/>
        <dbReference type="Rhea" id="RHEA-COMP:10136"/>
        <dbReference type="Rhea" id="RHEA-COMP:20101"/>
        <dbReference type="ChEBI" id="CHEBI:15377"/>
        <dbReference type="ChEBI" id="CHEBI:43474"/>
        <dbReference type="ChEBI" id="CHEBI:46858"/>
        <dbReference type="ChEBI" id="CHEBI:61978"/>
        <dbReference type="EC" id="3.1.3.48"/>
    </reaction>
</comment>
<dbReference type="InterPro" id="IPR029021">
    <property type="entry name" value="Prot-tyrosine_phosphatase-like"/>
</dbReference>
<dbReference type="PROSITE" id="PS50054">
    <property type="entry name" value="TYR_PHOSPHATASE_DUAL"/>
    <property type="match status" value="1"/>
</dbReference>
<dbReference type="AlphaFoldDB" id="A0A9W3GGW5"/>
<dbReference type="PANTHER" id="PTHR45682">
    <property type="entry name" value="AGAP008228-PA"/>
    <property type="match status" value="1"/>
</dbReference>
<proteinExistence type="inferred from homology"/>
<protein>
    <recommendedName>
        <fullName evidence="10">Dual specificity phosphatase 29</fullName>
        <ecNumber evidence="5">3.1.3.16</ecNumber>
        <ecNumber evidence="4">3.1.3.48</ecNumber>
    </recommendedName>
    <alternativeName>
        <fullName evidence="11">Dual specificity phosphatase DUPD1</fullName>
    </alternativeName>
</protein>
<dbReference type="PROSITE" id="PS50056">
    <property type="entry name" value="TYR_PHOSPHATASE_2"/>
    <property type="match status" value="1"/>
</dbReference>
<dbReference type="InterPro" id="IPR000340">
    <property type="entry name" value="Dual-sp_phosphatase_cat-dom"/>
</dbReference>
<evidence type="ECO:0000256" key="15">
    <source>
        <dbReference type="ARBA" id="ARBA00051722"/>
    </source>
</evidence>
<evidence type="ECO:0000256" key="17">
    <source>
        <dbReference type="SAM" id="MobiDB-lite"/>
    </source>
</evidence>
<dbReference type="Pfam" id="PF00782">
    <property type="entry name" value="DSPc"/>
    <property type="match status" value="1"/>
</dbReference>
<dbReference type="EC" id="3.1.3.48" evidence="4"/>
<dbReference type="GO" id="GO:0033549">
    <property type="term" value="F:MAP kinase phosphatase activity"/>
    <property type="evidence" value="ECO:0007669"/>
    <property type="project" value="TreeGrafter"/>
</dbReference>
<dbReference type="PRINTS" id="PR01909">
    <property type="entry name" value="ADSPHPHTASEA"/>
</dbReference>
<dbReference type="GO" id="GO:0043409">
    <property type="term" value="P:negative regulation of MAPK cascade"/>
    <property type="evidence" value="ECO:0007669"/>
    <property type="project" value="TreeGrafter"/>
</dbReference>
<evidence type="ECO:0000256" key="3">
    <source>
        <dbReference type="ARBA" id="ARBA00008601"/>
    </source>
</evidence>
<accession>A0A9W3GGW5</accession>
<dbReference type="PRINTS" id="PR01908">
    <property type="entry name" value="ADSPHPHTASE"/>
</dbReference>
<dbReference type="GO" id="GO:0004722">
    <property type="term" value="F:protein serine/threonine phosphatase activity"/>
    <property type="evidence" value="ECO:0007669"/>
    <property type="project" value="UniProtKB-EC"/>
</dbReference>
<dbReference type="PANTHER" id="PTHR45682:SF6">
    <property type="entry name" value="DUAL SPECIFICITY PHOSPHATASE 29"/>
    <property type="match status" value="1"/>
</dbReference>
<evidence type="ECO:0000256" key="9">
    <source>
        <dbReference type="ARBA" id="ARBA00023242"/>
    </source>
</evidence>
<evidence type="ECO:0000256" key="12">
    <source>
        <dbReference type="ARBA" id="ARBA00046781"/>
    </source>
</evidence>
<dbReference type="SUPFAM" id="SSF52799">
    <property type="entry name" value="(Phosphotyrosine protein) phosphatases II"/>
    <property type="match status" value="1"/>
</dbReference>
<dbReference type="GO" id="GO:0008138">
    <property type="term" value="F:protein tyrosine/serine/threonine phosphatase activity"/>
    <property type="evidence" value="ECO:0007669"/>
    <property type="project" value="InterPro"/>
</dbReference>
<dbReference type="InterPro" id="IPR016130">
    <property type="entry name" value="Tyr_Pase_AS"/>
</dbReference>
<dbReference type="GO" id="GO:0005634">
    <property type="term" value="C:nucleus"/>
    <property type="evidence" value="ECO:0007669"/>
    <property type="project" value="UniProtKB-SubCell"/>
</dbReference>
<keyword evidence="8" id="KW-0904">Protein phosphatase</keyword>
<feature type="domain" description="Tyrosine specific protein phosphatases" evidence="19">
    <location>
        <begin position="251"/>
        <end position="290"/>
    </location>
</feature>
<comment type="subunit">
    <text evidence="12">Homodimer. Interacts with PRKAA2.</text>
</comment>
<evidence type="ECO:0000256" key="6">
    <source>
        <dbReference type="ARBA" id="ARBA00022490"/>
    </source>
</evidence>
<comment type="similarity">
    <text evidence="3">Belongs to the protein-tyrosine phosphatase family. Non-receptor class dual specificity subfamily.</text>
</comment>
<sequence length="330" mass="36586">MPVGVAGCAAATRPTDQHLLTWASTRCRKERKSLGSKMTSRETKTSLQNAYPSAKKLLLKVEEEGETEDYCTPGAFELERLFWKGSPQYTHVNEVWPQLYIGDEATALDRYGLQKAGFTHVLNAAHGRWNVDTGPDYYRDMAIEYHGVEADDLPSTAPPILFSINSATSTSVFLIVLLGLEPETQEQDSIGVTQLKLPQQNLPQQKAPTTTGEGHHWDDSAPLTSSPRMPEPPGHSPTNVGFSSPHSVSDKILVHCAMGRSRSATLVLAYLMIHRSMTLVDAIQQVAKNRCVLPNRGFLKQLRELDKQLVQQRRQAQHGEDGEKAGDKEM</sequence>
<feature type="compositionally biased region" description="Low complexity" evidence="17">
    <location>
        <begin position="195"/>
        <end position="206"/>
    </location>
</feature>
<gene>
    <name evidence="20" type="primary">DUSP29</name>
</gene>
<evidence type="ECO:0000313" key="20">
    <source>
        <dbReference type="RefSeq" id="XP_045378721.1"/>
    </source>
</evidence>
<feature type="region of interest" description="Disordered" evidence="17">
    <location>
        <begin position="310"/>
        <end position="330"/>
    </location>
</feature>
<organism evidence="20">
    <name type="scientific">Camelus bactrianus</name>
    <name type="common">Bactrian camel</name>
    <dbReference type="NCBI Taxonomy" id="9837"/>
    <lineage>
        <taxon>Eukaryota</taxon>
        <taxon>Metazoa</taxon>
        <taxon>Chordata</taxon>
        <taxon>Craniata</taxon>
        <taxon>Vertebrata</taxon>
        <taxon>Euteleostomi</taxon>
        <taxon>Mammalia</taxon>
        <taxon>Eutheria</taxon>
        <taxon>Laurasiatheria</taxon>
        <taxon>Artiodactyla</taxon>
        <taxon>Tylopoda</taxon>
        <taxon>Camelidae</taxon>
        <taxon>Camelus</taxon>
    </lineage>
</organism>
<evidence type="ECO:0000256" key="1">
    <source>
        <dbReference type="ARBA" id="ARBA00004123"/>
    </source>
</evidence>
<comment type="subcellular location">
    <subcellularLocation>
        <location evidence="2">Cytoplasm</location>
    </subcellularLocation>
    <subcellularLocation>
        <location evidence="1">Nucleus</location>
    </subcellularLocation>
</comment>
<keyword evidence="6" id="KW-0963">Cytoplasm</keyword>
<reference evidence="20" key="1">
    <citation type="submission" date="2025-08" db="UniProtKB">
        <authorList>
            <consortium name="RefSeq"/>
        </authorList>
    </citation>
    <scope>IDENTIFICATION</scope>
    <source>
        <tissue evidence="20">Blood</tissue>
    </source>
</reference>
<dbReference type="GO" id="GO:0004725">
    <property type="term" value="F:protein tyrosine phosphatase activity"/>
    <property type="evidence" value="ECO:0007669"/>
    <property type="project" value="UniProtKB-EC"/>
</dbReference>
<comment type="catalytic activity">
    <reaction evidence="14">
        <text>O-phospho-L-threonyl-[protein] + H2O = L-threonyl-[protein] + phosphate</text>
        <dbReference type="Rhea" id="RHEA:47004"/>
        <dbReference type="Rhea" id="RHEA-COMP:11060"/>
        <dbReference type="Rhea" id="RHEA-COMP:11605"/>
        <dbReference type="ChEBI" id="CHEBI:15377"/>
        <dbReference type="ChEBI" id="CHEBI:30013"/>
        <dbReference type="ChEBI" id="CHEBI:43474"/>
        <dbReference type="ChEBI" id="CHEBI:61977"/>
        <dbReference type="EC" id="3.1.3.16"/>
    </reaction>
</comment>
<evidence type="ECO:0000256" key="8">
    <source>
        <dbReference type="ARBA" id="ARBA00022912"/>
    </source>
</evidence>
<comment type="catalytic activity">
    <reaction evidence="13">
        <text>O-phospho-L-seryl-[protein] + H2O = L-seryl-[protein] + phosphate</text>
        <dbReference type="Rhea" id="RHEA:20629"/>
        <dbReference type="Rhea" id="RHEA-COMP:9863"/>
        <dbReference type="Rhea" id="RHEA-COMP:11604"/>
        <dbReference type="ChEBI" id="CHEBI:15377"/>
        <dbReference type="ChEBI" id="CHEBI:29999"/>
        <dbReference type="ChEBI" id="CHEBI:43474"/>
        <dbReference type="ChEBI" id="CHEBI:83421"/>
        <dbReference type="EC" id="3.1.3.16"/>
    </reaction>
</comment>
<name>A0A9W3GGW5_CAMBA</name>
<keyword evidence="9" id="KW-0539">Nucleus</keyword>
<evidence type="ECO:0000256" key="5">
    <source>
        <dbReference type="ARBA" id="ARBA00013081"/>
    </source>
</evidence>
<dbReference type="SMART" id="SM00195">
    <property type="entry name" value="DSPc"/>
    <property type="match status" value="1"/>
</dbReference>
<feature type="region of interest" description="Disordered" evidence="17">
    <location>
        <begin position="195"/>
        <end position="244"/>
    </location>
</feature>
<evidence type="ECO:0000256" key="10">
    <source>
        <dbReference type="ARBA" id="ARBA00023845"/>
    </source>
</evidence>
<dbReference type="InterPro" id="IPR020405">
    <property type="entry name" value="Atypical_DUSP_subfamA"/>
</dbReference>
<feature type="compositionally biased region" description="Basic and acidic residues" evidence="17">
    <location>
        <begin position="317"/>
        <end position="330"/>
    </location>
</feature>
<evidence type="ECO:0000256" key="11">
    <source>
        <dbReference type="ARBA" id="ARBA00033152"/>
    </source>
</evidence>
<dbReference type="GO" id="GO:0005737">
    <property type="term" value="C:cytoplasm"/>
    <property type="evidence" value="ECO:0007669"/>
    <property type="project" value="UniProtKB-SubCell"/>
</dbReference>
<evidence type="ECO:0000256" key="16">
    <source>
        <dbReference type="PIRSR" id="PIRSR620405-1"/>
    </source>
</evidence>
<evidence type="ECO:0000256" key="7">
    <source>
        <dbReference type="ARBA" id="ARBA00022801"/>
    </source>
</evidence>
<dbReference type="EC" id="3.1.3.16" evidence="5"/>